<dbReference type="Proteomes" id="UP000233837">
    <property type="component" value="Unassembled WGS sequence"/>
</dbReference>
<dbReference type="EMBL" id="KZ503181">
    <property type="protein sequence ID" value="PKU67567.1"/>
    <property type="molecule type" value="Genomic_DNA"/>
</dbReference>
<protein>
    <submittedName>
        <fullName evidence="1">Uncharacterized protein</fullName>
    </submittedName>
</protein>
<evidence type="ECO:0000313" key="1">
    <source>
        <dbReference type="EMBL" id="PKU67567.1"/>
    </source>
</evidence>
<proteinExistence type="predicted"/>
<reference evidence="1 2" key="2">
    <citation type="journal article" date="2017" name="Nature">
        <title>The Apostasia genome and the evolution of orchids.</title>
        <authorList>
            <person name="Zhang G.Q."/>
            <person name="Liu K.W."/>
            <person name="Li Z."/>
            <person name="Lohaus R."/>
            <person name="Hsiao Y.Y."/>
            <person name="Niu S.C."/>
            <person name="Wang J.Y."/>
            <person name="Lin Y.C."/>
            <person name="Xu Q."/>
            <person name="Chen L.J."/>
            <person name="Yoshida K."/>
            <person name="Fujiwara S."/>
            <person name="Wang Z.W."/>
            <person name="Zhang Y.Q."/>
            <person name="Mitsuda N."/>
            <person name="Wang M."/>
            <person name="Liu G.H."/>
            <person name="Pecoraro L."/>
            <person name="Huang H.X."/>
            <person name="Xiao X.J."/>
            <person name="Lin M."/>
            <person name="Wu X.Y."/>
            <person name="Wu W.L."/>
            <person name="Chen Y.Y."/>
            <person name="Chang S.B."/>
            <person name="Sakamoto S."/>
            <person name="Ohme-Takagi M."/>
            <person name="Yagi M."/>
            <person name="Zeng S.J."/>
            <person name="Shen C.Y."/>
            <person name="Yeh C.M."/>
            <person name="Luo Y.B."/>
            <person name="Tsai W.C."/>
            <person name="Van de Peer Y."/>
            <person name="Liu Z.J."/>
        </authorList>
    </citation>
    <scope>NUCLEOTIDE SEQUENCE [LARGE SCALE GENOMIC DNA]</scope>
    <source>
        <tissue evidence="1">The whole plant</tissue>
    </source>
</reference>
<accession>A0A2I0VVZ6</accession>
<name>A0A2I0VVZ6_9ASPA</name>
<dbReference type="AlphaFoldDB" id="A0A2I0VVZ6"/>
<sequence>MGVRLDGGGWVDVGGREACRMWKQRLEREMQTGARSSELKILHLIWLLKTRGASSWNKIWAGNTEKRWIRRRSQR</sequence>
<gene>
    <name evidence="1" type="ORF">MA16_Dca018870</name>
</gene>
<evidence type="ECO:0000313" key="2">
    <source>
        <dbReference type="Proteomes" id="UP000233837"/>
    </source>
</evidence>
<keyword evidence="2" id="KW-1185">Reference proteome</keyword>
<reference evidence="1 2" key="1">
    <citation type="journal article" date="2016" name="Sci. Rep.">
        <title>The Dendrobium catenatum Lindl. genome sequence provides insights into polysaccharide synthase, floral development and adaptive evolution.</title>
        <authorList>
            <person name="Zhang G.Q."/>
            <person name="Xu Q."/>
            <person name="Bian C."/>
            <person name="Tsai W.C."/>
            <person name="Yeh C.M."/>
            <person name="Liu K.W."/>
            <person name="Yoshida K."/>
            <person name="Zhang L.S."/>
            <person name="Chang S.B."/>
            <person name="Chen F."/>
            <person name="Shi Y."/>
            <person name="Su Y.Y."/>
            <person name="Zhang Y.Q."/>
            <person name="Chen L.J."/>
            <person name="Yin Y."/>
            <person name="Lin M."/>
            <person name="Huang H."/>
            <person name="Deng H."/>
            <person name="Wang Z.W."/>
            <person name="Zhu S.L."/>
            <person name="Zhao X."/>
            <person name="Deng C."/>
            <person name="Niu S.C."/>
            <person name="Huang J."/>
            <person name="Wang M."/>
            <person name="Liu G.H."/>
            <person name="Yang H.J."/>
            <person name="Xiao X.J."/>
            <person name="Hsiao Y.Y."/>
            <person name="Wu W.L."/>
            <person name="Chen Y.Y."/>
            <person name="Mitsuda N."/>
            <person name="Ohme-Takagi M."/>
            <person name="Luo Y.B."/>
            <person name="Van de Peer Y."/>
            <person name="Liu Z.J."/>
        </authorList>
    </citation>
    <scope>NUCLEOTIDE SEQUENCE [LARGE SCALE GENOMIC DNA]</scope>
    <source>
        <tissue evidence="1">The whole plant</tissue>
    </source>
</reference>
<organism evidence="1 2">
    <name type="scientific">Dendrobium catenatum</name>
    <dbReference type="NCBI Taxonomy" id="906689"/>
    <lineage>
        <taxon>Eukaryota</taxon>
        <taxon>Viridiplantae</taxon>
        <taxon>Streptophyta</taxon>
        <taxon>Embryophyta</taxon>
        <taxon>Tracheophyta</taxon>
        <taxon>Spermatophyta</taxon>
        <taxon>Magnoliopsida</taxon>
        <taxon>Liliopsida</taxon>
        <taxon>Asparagales</taxon>
        <taxon>Orchidaceae</taxon>
        <taxon>Epidendroideae</taxon>
        <taxon>Malaxideae</taxon>
        <taxon>Dendrobiinae</taxon>
        <taxon>Dendrobium</taxon>
    </lineage>
</organism>